<feature type="region of interest" description="Disordered" evidence="2">
    <location>
        <begin position="87"/>
        <end position="225"/>
    </location>
</feature>
<keyword evidence="4" id="KW-1185">Reference proteome</keyword>
<organism evidence="3 4">
    <name type="scientific">Stichopus japonicus</name>
    <name type="common">Sea cucumber</name>
    <dbReference type="NCBI Taxonomy" id="307972"/>
    <lineage>
        <taxon>Eukaryota</taxon>
        <taxon>Metazoa</taxon>
        <taxon>Echinodermata</taxon>
        <taxon>Eleutherozoa</taxon>
        <taxon>Echinozoa</taxon>
        <taxon>Holothuroidea</taxon>
        <taxon>Aspidochirotacea</taxon>
        <taxon>Aspidochirotida</taxon>
        <taxon>Stichopodidae</taxon>
        <taxon>Apostichopus</taxon>
    </lineage>
</organism>
<feature type="region of interest" description="Disordered" evidence="2">
    <location>
        <begin position="526"/>
        <end position="625"/>
    </location>
</feature>
<feature type="compositionally biased region" description="Basic and acidic residues" evidence="2">
    <location>
        <begin position="151"/>
        <end position="179"/>
    </location>
</feature>
<dbReference type="AlphaFoldDB" id="A0A2G8L169"/>
<feature type="compositionally biased region" description="Acidic residues" evidence="2">
    <location>
        <begin position="585"/>
        <end position="600"/>
    </location>
</feature>
<evidence type="ECO:0000313" key="3">
    <source>
        <dbReference type="EMBL" id="PIK54013.1"/>
    </source>
</evidence>
<evidence type="ECO:0000256" key="2">
    <source>
        <dbReference type="SAM" id="MobiDB-lite"/>
    </source>
</evidence>
<name>A0A2G8L169_STIJA</name>
<feature type="compositionally biased region" description="Basic and acidic residues" evidence="2">
    <location>
        <begin position="536"/>
        <end position="554"/>
    </location>
</feature>
<proteinExistence type="predicted"/>
<feature type="compositionally biased region" description="Polar residues" evidence="2">
    <location>
        <begin position="139"/>
        <end position="150"/>
    </location>
</feature>
<evidence type="ECO:0000313" key="4">
    <source>
        <dbReference type="Proteomes" id="UP000230750"/>
    </source>
</evidence>
<sequence>MPLHLKSKPLTPDVASKDRANIFQSIANFGHATYSVALVKIGGAVALSVIITDFIDLRHFIDKYSFALSSSSHEDSKKPANDFSRITEKEDNSHATQTKNVSAKKSLSLRKGSSPRGSPIPSENSQSRRSLPKLGPPSRASTPTRQVTDSLQRRLQESEASRKRLERKCKMLEGELNRSKRDHSKRPQSPWTTEKMDQLTKPKASKKRPNVRKGMKDDAGLEEELGRIRRQMDEQFEEIVELKQAAMVDKKRQLFGRRNSLPSETQSEFCPSLNSSLALSEADGIHSLGRPLSRSDFESRESLSMLTATDSKWESMDEDVKELKSQLLQMETSQEILLSELHESKEQNELLEFQLLEATESDQNHGEDLSGLPGSTTELLREVFKYIQTYEGKDVDFSEIKQKVDEISQEKITSLDSDYQDSVENLKSILAFSEIKFLQLQEKESELQSLIDQKMEEVQTLADELTLLLPKLEEKDEIIKVTNKKLDELLENEFDLVEKVKDYETQVAVLQEELIELRERSTNLTDITGSATGKEVPTHDADGDKERSSVEKEVQVCLSRRRRVKKSAMSSEEDSNNSDGSDISFSDDDSISGLLPDEDGAANVQRADNTEVASNSEIPRDGPFTLAVEEIAKSRNADCGNEQTEMGERICVLEDENSKLISEKRTMEDQETNLREIISNLERKVKELEKDGDEMSEINNQHVDEIEGLRKEKENYISKEDVETQEKELRNIIDELQQEQKVLVGIQQMERKVNEQSAIIESERKLMEDHLQDSESEKKLLRDALEKEKTTKTTSSQVDTDYDNIESINTRLRHWSLF</sequence>
<dbReference type="EMBL" id="MRZV01000267">
    <property type="protein sequence ID" value="PIK54013.1"/>
    <property type="molecule type" value="Genomic_DNA"/>
</dbReference>
<feature type="compositionally biased region" description="Basic and acidic residues" evidence="2">
    <location>
        <begin position="214"/>
        <end position="225"/>
    </location>
</feature>
<protein>
    <submittedName>
        <fullName evidence="3">Uncharacterized protein</fullName>
    </submittedName>
</protein>
<comment type="caution">
    <text evidence="3">The sequence shown here is derived from an EMBL/GenBank/DDBJ whole genome shotgun (WGS) entry which is preliminary data.</text>
</comment>
<feature type="compositionally biased region" description="Polar residues" evidence="2">
    <location>
        <begin position="94"/>
        <end position="105"/>
    </location>
</feature>
<reference evidence="3 4" key="1">
    <citation type="journal article" date="2017" name="PLoS Biol.">
        <title>The sea cucumber genome provides insights into morphological evolution and visceral regeneration.</title>
        <authorList>
            <person name="Zhang X."/>
            <person name="Sun L."/>
            <person name="Yuan J."/>
            <person name="Sun Y."/>
            <person name="Gao Y."/>
            <person name="Zhang L."/>
            <person name="Li S."/>
            <person name="Dai H."/>
            <person name="Hamel J.F."/>
            <person name="Liu C."/>
            <person name="Yu Y."/>
            <person name="Liu S."/>
            <person name="Lin W."/>
            <person name="Guo K."/>
            <person name="Jin S."/>
            <person name="Xu P."/>
            <person name="Storey K.B."/>
            <person name="Huan P."/>
            <person name="Zhang T."/>
            <person name="Zhou Y."/>
            <person name="Zhang J."/>
            <person name="Lin C."/>
            <person name="Li X."/>
            <person name="Xing L."/>
            <person name="Huo D."/>
            <person name="Sun M."/>
            <person name="Wang L."/>
            <person name="Mercier A."/>
            <person name="Li F."/>
            <person name="Yang H."/>
            <person name="Xiang J."/>
        </authorList>
    </citation>
    <scope>NUCLEOTIDE SEQUENCE [LARGE SCALE GENOMIC DNA]</scope>
    <source>
        <strain evidence="3">Shaxun</strain>
        <tissue evidence="3">Muscle</tissue>
    </source>
</reference>
<dbReference type="STRING" id="307972.A0A2G8L169"/>
<gene>
    <name evidence="3" type="ORF">BSL78_09098</name>
</gene>
<feature type="compositionally biased region" description="Basic residues" evidence="2">
    <location>
        <begin position="203"/>
        <end position="213"/>
    </location>
</feature>
<feature type="coiled-coil region" evidence="1">
    <location>
        <begin position="653"/>
        <end position="791"/>
    </location>
</feature>
<evidence type="ECO:0000256" key="1">
    <source>
        <dbReference type="SAM" id="Coils"/>
    </source>
</evidence>
<keyword evidence="1" id="KW-0175">Coiled coil</keyword>
<dbReference type="Proteomes" id="UP000230750">
    <property type="component" value="Unassembled WGS sequence"/>
</dbReference>
<accession>A0A2G8L169</accession>